<dbReference type="EMBL" id="QLTK01000047">
    <property type="protein sequence ID" value="RAS17355.1"/>
    <property type="molecule type" value="Genomic_DNA"/>
</dbReference>
<protein>
    <submittedName>
        <fullName evidence="2">Uncharacterized protein</fullName>
    </submittedName>
</protein>
<dbReference type="OrthoDB" id="9103013at2"/>
<evidence type="ECO:0000313" key="3">
    <source>
        <dbReference type="Proteomes" id="UP000248918"/>
    </source>
</evidence>
<feature type="transmembrane region" description="Helical" evidence="1">
    <location>
        <begin position="32"/>
        <end position="53"/>
    </location>
</feature>
<dbReference type="AlphaFoldDB" id="A0A329BHK7"/>
<keyword evidence="1" id="KW-1133">Transmembrane helix</keyword>
<comment type="caution">
    <text evidence="2">The sequence shown here is derived from an EMBL/GenBank/DDBJ whole genome shotgun (WGS) entry which is preliminary data.</text>
</comment>
<dbReference type="RefSeq" id="WP_111935768.1">
    <property type="nucleotide sequence ID" value="NZ_CADFFP010000045.1"/>
</dbReference>
<keyword evidence="1" id="KW-0812">Transmembrane</keyword>
<keyword evidence="1" id="KW-0472">Membrane</keyword>
<accession>A0A329BHK7</accession>
<organism evidence="2 3">
    <name type="scientific">Paraburkholderia bryophila</name>
    <dbReference type="NCBI Taxonomy" id="420952"/>
    <lineage>
        <taxon>Bacteria</taxon>
        <taxon>Pseudomonadati</taxon>
        <taxon>Pseudomonadota</taxon>
        <taxon>Betaproteobacteria</taxon>
        <taxon>Burkholderiales</taxon>
        <taxon>Burkholderiaceae</taxon>
        <taxon>Paraburkholderia</taxon>
    </lineage>
</organism>
<dbReference type="Proteomes" id="UP000248918">
    <property type="component" value="Unassembled WGS sequence"/>
</dbReference>
<sequence length="90" mass="10101">MTAVFFKRSLMFAIPSLLAALAIQYHEVGKLTGYQVAVNLIVFLLVGMLSEAVDSWRKRRIGKSRFALIAETAVWGVIAIGMLVFFYRMS</sequence>
<evidence type="ECO:0000256" key="1">
    <source>
        <dbReference type="SAM" id="Phobius"/>
    </source>
</evidence>
<feature type="transmembrane region" description="Helical" evidence="1">
    <location>
        <begin position="65"/>
        <end position="87"/>
    </location>
</feature>
<proteinExistence type="predicted"/>
<evidence type="ECO:0000313" key="2">
    <source>
        <dbReference type="EMBL" id="RAS17355.1"/>
    </source>
</evidence>
<name>A0A329BHK7_9BURK</name>
<reference evidence="2 3" key="1">
    <citation type="submission" date="2018-06" db="EMBL/GenBank/DDBJ databases">
        <title>Genomic Encyclopedia of Type Strains, Phase III (KMG-III): the genomes of soil and plant-associated and newly described type strains.</title>
        <authorList>
            <person name="Whitman W."/>
        </authorList>
    </citation>
    <scope>NUCLEOTIDE SEQUENCE [LARGE SCALE GENOMIC DNA]</scope>
    <source>
        <strain evidence="2 3">LMG 23644</strain>
    </source>
</reference>
<gene>
    <name evidence="2" type="ORF">BX591_14728</name>
</gene>